<dbReference type="SUPFAM" id="SSF53613">
    <property type="entry name" value="Ribokinase-like"/>
    <property type="match status" value="1"/>
</dbReference>
<evidence type="ECO:0000256" key="10">
    <source>
        <dbReference type="ARBA" id="ARBA00022842"/>
    </source>
</evidence>
<gene>
    <name evidence="12" type="ORF">IE077_001466</name>
</gene>
<comment type="cofactor">
    <cofactor evidence="2">
        <name>Mg(2+)</name>
        <dbReference type="ChEBI" id="CHEBI:18420"/>
    </cofactor>
</comment>
<keyword evidence="8" id="KW-0418">Kinase</keyword>
<evidence type="ECO:0000313" key="13">
    <source>
        <dbReference type="Proteomes" id="UP000823046"/>
    </source>
</evidence>
<keyword evidence="13" id="KW-1185">Reference proteome</keyword>
<keyword evidence="7" id="KW-0547">Nucleotide-binding</keyword>
<evidence type="ECO:0000256" key="7">
    <source>
        <dbReference type="ARBA" id="ARBA00022741"/>
    </source>
</evidence>
<dbReference type="EMBL" id="JADAQX010000008">
    <property type="protein sequence ID" value="KAF8822991.1"/>
    <property type="molecule type" value="Genomic_DNA"/>
</dbReference>
<evidence type="ECO:0000256" key="8">
    <source>
        <dbReference type="ARBA" id="ARBA00022777"/>
    </source>
</evidence>
<keyword evidence="6" id="KW-0479">Metal-binding</keyword>
<proteinExistence type="predicted"/>
<keyword evidence="5" id="KW-0808">Transferase</keyword>
<comment type="caution">
    <text evidence="12">The sequence shown here is derived from an EMBL/GenBank/DDBJ whole genome shotgun (WGS) entry which is preliminary data.</text>
</comment>
<evidence type="ECO:0000256" key="9">
    <source>
        <dbReference type="ARBA" id="ARBA00022840"/>
    </source>
</evidence>
<dbReference type="InterPro" id="IPR000417">
    <property type="entry name" value="Hyethyz_kinase"/>
</dbReference>
<evidence type="ECO:0000256" key="3">
    <source>
        <dbReference type="ARBA" id="ARBA00004868"/>
    </source>
</evidence>
<dbReference type="Proteomes" id="UP000823046">
    <property type="component" value="Unassembled WGS sequence"/>
</dbReference>
<comment type="catalytic activity">
    <reaction evidence="1">
        <text>5-(2-hydroxyethyl)-4-methylthiazole + ATP = 4-methyl-5-(2-phosphooxyethyl)-thiazole + ADP + H(+)</text>
        <dbReference type="Rhea" id="RHEA:24212"/>
        <dbReference type="ChEBI" id="CHEBI:15378"/>
        <dbReference type="ChEBI" id="CHEBI:17957"/>
        <dbReference type="ChEBI" id="CHEBI:30616"/>
        <dbReference type="ChEBI" id="CHEBI:58296"/>
        <dbReference type="ChEBI" id="CHEBI:456216"/>
        <dbReference type="EC" id="2.7.1.50"/>
    </reaction>
</comment>
<organism evidence="12 13">
    <name type="scientific">Cardiosporidium cionae</name>
    <dbReference type="NCBI Taxonomy" id="476202"/>
    <lineage>
        <taxon>Eukaryota</taxon>
        <taxon>Sar</taxon>
        <taxon>Alveolata</taxon>
        <taxon>Apicomplexa</taxon>
        <taxon>Aconoidasida</taxon>
        <taxon>Nephromycida</taxon>
        <taxon>Cardiosporidium</taxon>
    </lineage>
</organism>
<dbReference type="Gene3D" id="3.40.1190.20">
    <property type="match status" value="1"/>
</dbReference>
<dbReference type="InterPro" id="IPR029056">
    <property type="entry name" value="Ribokinase-like"/>
</dbReference>
<reference evidence="12 13" key="1">
    <citation type="journal article" date="2020" name="bioRxiv">
        <title>Metabolic contributions of an alphaproteobacterial endosymbiont in the apicomplexan Cardiosporidium cionae.</title>
        <authorList>
            <person name="Hunter E.S."/>
            <person name="Paight C.J."/>
            <person name="Lane C.E."/>
        </authorList>
    </citation>
    <scope>NUCLEOTIDE SEQUENCE [LARGE SCALE GENOMIC DNA]</scope>
    <source>
        <strain evidence="12">ESH_2018</strain>
    </source>
</reference>
<evidence type="ECO:0000256" key="2">
    <source>
        <dbReference type="ARBA" id="ARBA00001946"/>
    </source>
</evidence>
<protein>
    <recommendedName>
        <fullName evidence="4">hydroxyethylthiazole kinase</fullName>
        <ecNumber evidence="4">2.7.1.50</ecNumber>
    </recommendedName>
</protein>
<sequence length="368" mass="40265">MLRLCGKYLQSCRCFGYSRKDMGLRFINWNRCLPSSGLYVGNTTLISRNLSALNANFINNHTDDSSATSATTMNQEKLIEFMESSSNKFSNCWRKLRSVNTTVHCSTGSSVSLTRITDVLLACGVNSALFENNGQILPHPAEVSSIYYNVELTGEQLHSLNELAKFRDSCGVAPFLVLDFTIPKPFPNGQDLILDLLERLRPTVIRCRQSDVLYLIDGYSEELSRNGTDSQSYKNLEKFISSGCKLAKILSSVVCITASSHTVINSCGTVLVNVPIDTKQLNRISGIGNVMGVLCAATLLAERTNPFLSVITAIVAYKHTAGEAVKESKGPGSTGISLLDQFYRLCLSPDKLSDDVVTISKIPVESST</sequence>
<comment type="pathway">
    <text evidence="3">Cofactor biosynthesis; thiamine diphosphate biosynthesis; 4-methyl-5-(2-phosphoethyl)-thiazole from 5-(2-hydroxyethyl)-4-methylthiazole: step 1/1.</text>
</comment>
<dbReference type="EC" id="2.7.1.50" evidence="4"/>
<evidence type="ECO:0000256" key="6">
    <source>
        <dbReference type="ARBA" id="ARBA00022723"/>
    </source>
</evidence>
<dbReference type="Pfam" id="PF02110">
    <property type="entry name" value="HK"/>
    <property type="match status" value="1"/>
</dbReference>
<evidence type="ECO:0000256" key="11">
    <source>
        <dbReference type="ARBA" id="ARBA00022977"/>
    </source>
</evidence>
<evidence type="ECO:0000256" key="4">
    <source>
        <dbReference type="ARBA" id="ARBA00012129"/>
    </source>
</evidence>
<evidence type="ECO:0000313" key="12">
    <source>
        <dbReference type="EMBL" id="KAF8822991.1"/>
    </source>
</evidence>
<evidence type="ECO:0000256" key="1">
    <source>
        <dbReference type="ARBA" id="ARBA00001771"/>
    </source>
</evidence>
<keyword evidence="11" id="KW-0784">Thiamine biosynthesis</keyword>
<name>A0ABQ7JG43_9APIC</name>
<evidence type="ECO:0000256" key="5">
    <source>
        <dbReference type="ARBA" id="ARBA00022679"/>
    </source>
</evidence>
<accession>A0ABQ7JG43</accession>
<keyword evidence="9" id="KW-0067">ATP-binding</keyword>
<keyword evidence="10" id="KW-0460">Magnesium</keyword>